<dbReference type="InterPro" id="IPR016166">
    <property type="entry name" value="FAD-bd_PCMH"/>
</dbReference>
<evidence type="ECO:0000256" key="7">
    <source>
        <dbReference type="SAM" id="MobiDB-lite"/>
    </source>
</evidence>
<dbReference type="Proteomes" id="UP000734854">
    <property type="component" value="Unassembled WGS sequence"/>
</dbReference>
<accession>A0A8J5F3C0</accession>
<comment type="similarity">
    <text evidence="2">Belongs to the oxygen-dependent FAD-linked oxidoreductase family.</text>
</comment>
<dbReference type="EMBL" id="JACMSC010000016">
    <property type="protein sequence ID" value="KAG6481422.1"/>
    <property type="molecule type" value="Genomic_DNA"/>
</dbReference>
<dbReference type="AlphaFoldDB" id="A0A8J5F3C0"/>
<organism evidence="9 10">
    <name type="scientific">Zingiber officinale</name>
    <name type="common">Ginger</name>
    <name type="synonym">Amomum zingiber</name>
    <dbReference type="NCBI Taxonomy" id="94328"/>
    <lineage>
        <taxon>Eukaryota</taxon>
        <taxon>Viridiplantae</taxon>
        <taxon>Streptophyta</taxon>
        <taxon>Embryophyta</taxon>
        <taxon>Tracheophyta</taxon>
        <taxon>Spermatophyta</taxon>
        <taxon>Magnoliopsida</taxon>
        <taxon>Liliopsida</taxon>
        <taxon>Zingiberales</taxon>
        <taxon>Zingiberaceae</taxon>
        <taxon>Zingiber</taxon>
    </lineage>
</organism>
<keyword evidence="5" id="KW-0274">FAD</keyword>
<comment type="caution">
    <text evidence="9">The sequence shown here is derived from an EMBL/GenBank/DDBJ whole genome shotgun (WGS) entry which is preliminary data.</text>
</comment>
<dbReference type="Gene3D" id="3.30.43.10">
    <property type="entry name" value="Uridine Diphospho-n-acetylenolpyruvylglucosamine Reductase, domain 2"/>
    <property type="match status" value="1"/>
</dbReference>
<comment type="cofactor">
    <cofactor evidence="1">
        <name>FAD</name>
        <dbReference type="ChEBI" id="CHEBI:57692"/>
    </cofactor>
</comment>
<dbReference type="GO" id="GO:0071949">
    <property type="term" value="F:FAD binding"/>
    <property type="evidence" value="ECO:0007669"/>
    <property type="project" value="InterPro"/>
</dbReference>
<dbReference type="GO" id="GO:0016491">
    <property type="term" value="F:oxidoreductase activity"/>
    <property type="evidence" value="ECO:0007669"/>
    <property type="project" value="InterPro"/>
</dbReference>
<dbReference type="InterPro" id="IPR036318">
    <property type="entry name" value="FAD-bd_PCMH-like_sf"/>
</dbReference>
<evidence type="ECO:0000313" key="10">
    <source>
        <dbReference type="Proteomes" id="UP000734854"/>
    </source>
</evidence>
<dbReference type="InterPro" id="IPR016167">
    <property type="entry name" value="FAD-bd_PCMH_sub1"/>
</dbReference>
<dbReference type="PANTHER" id="PTHR32448">
    <property type="entry name" value="OS08G0158400 PROTEIN"/>
    <property type="match status" value="1"/>
</dbReference>
<keyword evidence="3" id="KW-0285">Flavoprotein</keyword>
<name>A0A8J5F3C0_ZINOF</name>
<proteinExistence type="inferred from homology"/>
<dbReference type="InterPro" id="IPR012951">
    <property type="entry name" value="BBE"/>
</dbReference>
<dbReference type="Pfam" id="PF01565">
    <property type="entry name" value="FAD_binding_4"/>
    <property type="match status" value="1"/>
</dbReference>
<keyword evidence="6" id="KW-0325">Glycoprotein</keyword>
<evidence type="ECO:0000256" key="6">
    <source>
        <dbReference type="ARBA" id="ARBA00023180"/>
    </source>
</evidence>
<reference evidence="9 10" key="1">
    <citation type="submission" date="2020-08" db="EMBL/GenBank/DDBJ databases">
        <title>Plant Genome Project.</title>
        <authorList>
            <person name="Zhang R.-G."/>
        </authorList>
    </citation>
    <scope>NUCLEOTIDE SEQUENCE [LARGE SCALE GENOMIC DNA]</scope>
    <source>
        <tissue evidence="9">Rhizome</tissue>
    </source>
</reference>
<protein>
    <recommendedName>
        <fullName evidence="8">FAD-binding PCMH-type domain-containing protein</fullName>
    </recommendedName>
</protein>
<evidence type="ECO:0000313" key="9">
    <source>
        <dbReference type="EMBL" id="KAG6481422.1"/>
    </source>
</evidence>
<evidence type="ECO:0000256" key="4">
    <source>
        <dbReference type="ARBA" id="ARBA00022729"/>
    </source>
</evidence>
<gene>
    <name evidence="9" type="ORF">ZIOFF_058023</name>
</gene>
<evidence type="ECO:0000256" key="5">
    <source>
        <dbReference type="ARBA" id="ARBA00022827"/>
    </source>
</evidence>
<evidence type="ECO:0000256" key="2">
    <source>
        <dbReference type="ARBA" id="ARBA00005466"/>
    </source>
</evidence>
<keyword evidence="10" id="KW-1185">Reference proteome</keyword>
<dbReference type="InterPro" id="IPR016169">
    <property type="entry name" value="FAD-bd_PCMH_sub2"/>
</dbReference>
<keyword evidence="4" id="KW-0732">Signal</keyword>
<dbReference type="InterPro" id="IPR006094">
    <property type="entry name" value="Oxid_FAD_bind_N"/>
</dbReference>
<dbReference type="Gene3D" id="3.30.465.10">
    <property type="match status" value="1"/>
</dbReference>
<evidence type="ECO:0000256" key="1">
    <source>
        <dbReference type="ARBA" id="ARBA00001974"/>
    </source>
</evidence>
<dbReference type="PROSITE" id="PS51387">
    <property type="entry name" value="FAD_PCMH"/>
    <property type="match status" value="1"/>
</dbReference>
<dbReference type="SUPFAM" id="SSF56176">
    <property type="entry name" value="FAD-binding/transporter-associated domain-like"/>
    <property type="match status" value="1"/>
</dbReference>
<evidence type="ECO:0000259" key="8">
    <source>
        <dbReference type="PROSITE" id="PS51387"/>
    </source>
</evidence>
<feature type="region of interest" description="Disordered" evidence="7">
    <location>
        <begin position="1"/>
        <end position="34"/>
    </location>
</feature>
<feature type="domain" description="FAD-binding PCMH-type" evidence="8">
    <location>
        <begin position="182"/>
        <end position="356"/>
    </location>
</feature>
<sequence length="651" mass="71334">MSSFSREPPDCTLPHPCQLSHPPSGSPDSSRLDRPIHLYSVPRDRSTQYEAGHGRLLFVCINSPPTSRPRSLSLLFYSVMATRCIDILLFLLPLSVAALTKCSGEQSDQYDDELSRLASEWYSSGERSDQFSDRLCQLTACLTTAGVDNFTYPSADPTEAAASSFYQLLNFSIQNLRFAPGLAALPAAVVLPATQLHLRSAVLCSREAGYSVRLRSGGHSYEGLSYSASAPFVVVDLMRLNRVIVDSASRTAWVESGATLGETYHGISAASDDLAFSAGSCPTVGSGGHIAGGGFGLLSRKYGLAADNVLDAVLIDADGQIMNRDAMGEDVFWAIRGGGGGAWGAVYAWKLHLLPVPSRVAAFIINRPGSTPRIAQLFHKWQLVAPNLPDEFYLSAFVGAGLPEAGKVGGMSATFKGFYLGPASEALSIMTQTFPELQLADSDCHQMSWIESVVFFSGLPEGSTVSDLKNRFLIDKKSFKAKSDYVRVPIPESDLISILNQLLVEPKAYLIMDPYGGAMDRIPSDHLPFPHRSGNLYAIQYLIEWQANADENNQNYIEWMRKFYEFMADKVSDNPRAAYINYVDLDLGTNGWTIEDEPAIDRMANVKSWGESYFLGNYERLVRAKTKVDPDNVFHNPQSIQPSNQINGYLA</sequence>
<dbReference type="Gene3D" id="3.40.462.20">
    <property type="match status" value="1"/>
</dbReference>
<evidence type="ECO:0000256" key="3">
    <source>
        <dbReference type="ARBA" id="ARBA00022630"/>
    </source>
</evidence>
<dbReference type="Pfam" id="PF08031">
    <property type="entry name" value="BBE"/>
    <property type="match status" value="1"/>
</dbReference>